<dbReference type="GO" id="GO:0006508">
    <property type="term" value="P:proteolysis"/>
    <property type="evidence" value="ECO:0007669"/>
    <property type="project" value="InterPro"/>
</dbReference>
<feature type="domain" description="Peptidase S9 prolyl oligopeptidase catalytic" evidence="1">
    <location>
        <begin position="123"/>
        <end position="261"/>
    </location>
</feature>
<gene>
    <name evidence="2" type="ORF">PbJCM13498_02780</name>
</gene>
<dbReference type="Pfam" id="PF00326">
    <property type="entry name" value="Peptidase_S9"/>
    <property type="match status" value="1"/>
</dbReference>
<sequence>MMSIRRIIFYGLLLTFTLIDGTAFGQTKKEPKWDNTLNKSWPSGFQVVRIQSSADGTMQPAVFHSATGNEKKPLIVSLHTWSGDYTQNDPLAAHVLNRNWNYIHPNFRGPNNHPQACGSPLVISDLEDAIDYAIQHGQVDTSEIHIIGVSGGGYATLLAFMEIHRKVKSFSAWVPISNVASWYRESVARKNKYAGDILASTSKGKSLDVAEARKRSPIFMKYPDKEREGSHLFIYTGANDGYLGSVPITQSILFYNKLVKERSRHPEKYLVPCKDIVTLLAERSFPKPAIPPTIGDRKIYYHKSYKNIHLTVFDGRHEMLDKVALDYVPVGK</sequence>
<dbReference type="GO" id="GO:0008236">
    <property type="term" value="F:serine-type peptidase activity"/>
    <property type="evidence" value="ECO:0007669"/>
    <property type="project" value="InterPro"/>
</dbReference>
<dbReference type="Proteomes" id="UP000391834">
    <property type="component" value="Unassembled WGS sequence"/>
</dbReference>
<comment type="caution">
    <text evidence="2">The sequence shown here is derived from an EMBL/GenBank/DDBJ whole genome shotgun (WGS) entry which is preliminary data.</text>
</comment>
<organism evidence="2 3">
    <name type="scientific">Prolixibacter bellariivorans</name>
    <dbReference type="NCBI Taxonomy" id="314319"/>
    <lineage>
        <taxon>Bacteria</taxon>
        <taxon>Pseudomonadati</taxon>
        <taxon>Bacteroidota</taxon>
        <taxon>Bacteroidia</taxon>
        <taxon>Marinilabiliales</taxon>
        <taxon>Prolixibacteraceae</taxon>
        <taxon>Prolixibacter</taxon>
    </lineage>
</organism>
<protein>
    <recommendedName>
        <fullName evidence="1">Peptidase S9 prolyl oligopeptidase catalytic domain-containing protein</fullName>
    </recommendedName>
</protein>
<dbReference type="AlphaFoldDB" id="A0A5M4AU05"/>
<proteinExistence type="predicted"/>
<evidence type="ECO:0000313" key="2">
    <source>
        <dbReference type="EMBL" id="GET31415.1"/>
    </source>
</evidence>
<dbReference type="EMBL" id="BLAX01000001">
    <property type="protein sequence ID" value="GET31415.1"/>
    <property type="molecule type" value="Genomic_DNA"/>
</dbReference>
<dbReference type="SUPFAM" id="SSF53474">
    <property type="entry name" value="alpha/beta-Hydrolases"/>
    <property type="match status" value="1"/>
</dbReference>
<dbReference type="InterPro" id="IPR029058">
    <property type="entry name" value="AB_hydrolase_fold"/>
</dbReference>
<reference evidence="2 3" key="1">
    <citation type="submission" date="2019-10" db="EMBL/GenBank/DDBJ databases">
        <title>Prolixibacter strains distinguished by the presence of nitrate reductase genes were adept at nitrate-dependent anaerobic corrosion of metallic iron and carbon steel.</title>
        <authorList>
            <person name="Iino T."/>
            <person name="Shono N."/>
            <person name="Ito K."/>
            <person name="Nakamura R."/>
            <person name="Sueoka K."/>
            <person name="Harayama S."/>
            <person name="Ohkuma M."/>
        </authorList>
    </citation>
    <scope>NUCLEOTIDE SEQUENCE [LARGE SCALE GENOMIC DNA]</scope>
    <source>
        <strain evidence="2 3">JCM 13498</strain>
    </source>
</reference>
<keyword evidence="3" id="KW-1185">Reference proteome</keyword>
<dbReference type="Gene3D" id="3.40.50.1820">
    <property type="entry name" value="alpha/beta hydrolase"/>
    <property type="match status" value="1"/>
</dbReference>
<evidence type="ECO:0000313" key="3">
    <source>
        <dbReference type="Proteomes" id="UP000391834"/>
    </source>
</evidence>
<name>A0A5M4AU05_9BACT</name>
<dbReference type="InterPro" id="IPR001375">
    <property type="entry name" value="Peptidase_S9_cat"/>
</dbReference>
<accession>A0A5M4AU05</accession>
<evidence type="ECO:0000259" key="1">
    <source>
        <dbReference type="Pfam" id="PF00326"/>
    </source>
</evidence>
<dbReference type="OrthoDB" id="1092902at2"/>
<dbReference type="RefSeq" id="WP_051569038.1">
    <property type="nucleotide sequence ID" value="NZ_BLAX01000001.1"/>
</dbReference>